<dbReference type="Pfam" id="PF08543">
    <property type="entry name" value="Phos_pyr_kin"/>
    <property type="match status" value="1"/>
</dbReference>
<reference evidence="7 9" key="1">
    <citation type="submission" date="2015-09" db="EMBL/GenBank/DDBJ databases">
        <authorList>
            <consortium name="Pathogen Informatics"/>
        </authorList>
    </citation>
    <scope>NUCLEOTIDE SEQUENCE [LARGE SCALE GENOMIC DNA]</scope>
    <source>
        <strain evidence="7 9">2789STDY5834928</strain>
    </source>
</reference>
<dbReference type="Gene3D" id="3.40.1190.20">
    <property type="match status" value="1"/>
</dbReference>
<evidence type="ECO:0000259" key="6">
    <source>
        <dbReference type="Pfam" id="PF08543"/>
    </source>
</evidence>
<protein>
    <recommendedName>
        <fullName evidence="1">pyridoxal kinase</fullName>
        <ecNumber evidence="1">2.7.1.35</ecNumber>
    </recommendedName>
</protein>
<dbReference type="SUPFAM" id="SSF53613">
    <property type="entry name" value="Ribokinase-like"/>
    <property type="match status" value="1"/>
</dbReference>
<dbReference type="Proteomes" id="UP000095662">
    <property type="component" value="Unassembled WGS sequence"/>
</dbReference>
<dbReference type="GO" id="GO:0005829">
    <property type="term" value="C:cytosol"/>
    <property type="evidence" value="ECO:0007669"/>
    <property type="project" value="TreeGrafter"/>
</dbReference>
<dbReference type="AlphaFoldDB" id="A0A174Z5V4"/>
<keyword evidence="3" id="KW-0547">Nucleotide-binding</keyword>
<accession>A0A174Z5V4</accession>
<evidence type="ECO:0000313" key="8">
    <source>
        <dbReference type="EMBL" id="MDB8004820.1"/>
    </source>
</evidence>
<evidence type="ECO:0000256" key="2">
    <source>
        <dbReference type="ARBA" id="ARBA00022679"/>
    </source>
</evidence>
<evidence type="ECO:0000256" key="3">
    <source>
        <dbReference type="ARBA" id="ARBA00022741"/>
    </source>
</evidence>
<dbReference type="CDD" id="cd01173">
    <property type="entry name" value="pyridoxal_pyridoxamine_kinase"/>
    <property type="match status" value="1"/>
</dbReference>
<organism evidence="7 9">
    <name type="scientific">[Eubacterium] siraeum</name>
    <dbReference type="NCBI Taxonomy" id="39492"/>
    <lineage>
        <taxon>Bacteria</taxon>
        <taxon>Bacillati</taxon>
        <taxon>Bacillota</taxon>
        <taxon>Clostridia</taxon>
        <taxon>Eubacteriales</taxon>
        <taxon>Oscillospiraceae</taxon>
        <taxon>Oscillospiraceae incertae sedis</taxon>
    </lineage>
</organism>
<evidence type="ECO:0000256" key="4">
    <source>
        <dbReference type="ARBA" id="ARBA00022777"/>
    </source>
</evidence>
<dbReference type="EMBL" id="JAQLXW010000023">
    <property type="protein sequence ID" value="MDB8004820.1"/>
    <property type="molecule type" value="Genomic_DNA"/>
</dbReference>
<dbReference type="GO" id="GO:0009443">
    <property type="term" value="P:pyridoxal 5'-phosphate salvage"/>
    <property type="evidence" value="ECO:0007669"/>
    <property type="project" value="InterPro"/>
</dbReference>
<dbReference type="InterPro" id="IPR029056">
    <property type="entry name" value="Ribokinase-like"/>
</dbReference>
<keyword evidence="5" id="KW-0067">ATP-binding</keyword>
<dbReference type="STRING" id="39492.ERS852540_00561"/>
<dbReference type="GO" id="GO:0005524">
    <property type="term" value="F:ATP binding"/>
    <property type="evidence" value="ECO:0007669"/>
    <property type="project" value="UniProtKB-KW"/>
</dbReference>
<evidence type="ECO:0000313" key="7">
    <source>
        <dbReference type="EMBL" id="CUQ82784.1"/>
    </source>
</evidence>
<dbReference type="EC" id="2.7.1.35" evidence="1"/>
<keyword evidence="4 7" id="KW-0418">Kinase</keyword>
<dbReference type="OrthoDB" id="9800808at2"/>
<dbReference type="Proteomes" id="UP001210809">
    <property type="component" value="Unassembled WGS sequence"/>
</dbReference>
<proteinExistence type="predicted"/>
<evidence type="ECO:0000256" key="5">
    <source>
        <dbReference type="ARBA" id="ARBA00022840"/>
    </source>
</evidence>
<evidence type="ECO:0000256" key="1">
    <source>
        <dbReference type="ARBA" id="ARBA00012104"/>
    </source>
</evidence>
<dbReference type="InterPro" id="IPR013749">
    <property type="entry name" value="PM/HMP-P_kinase-1"/>
</dbReference>
<dbReference type="GO" id="GO:0008478">
    <property type="term" value="F:pyridoxal kinase activity"/>
    <property type="evidence" value="ECO:0007669"/>
    <property type="project" value="UniProtKB-EC"/>
</dbReference>
<dbReference type="PANTHER" id="PTHR10534:SF2">
    <property type="entry name" value="PYRIDOXAL KINASE"/>
    <property type="match status" value="1"/>
</dbReference>
<feature type="domain" description="Pyridoxamine kinase/Phosphomethylpyrimidine kinase" evidence="6">
    <location>
        <begin position="27"/>
        <end position="260"/>
    </location>
</feature>
<dbReference type="NCBIfam" id="NF005491">
    <property type="entry name" value="PRK07105.1"/>
    <property type="match status" value="1"/>
</dbReference>
<evidence type="ECO:0000313" key="9">
    <source>
        <dbReference type="Proteomes" id="UP000095662"/>
    </source>
</evidence>
<sequence length="287" mass="31578">MSQHKIIAAIHDLSGYGRCSLSVILPVISAMGIQVCPVPTAVMSTHTGGFTDIAMEDLTDHISACYNHYEKLHLKFDAIYSGFLSSPKQVDCCLEFLHGNPDSLKVVDPVMGDNGKPYSTYTPELIRRMKELVDAADVITPNLTETCMLLGEECPPVMSVAQARSWLARLSDKPGIVVIKGVPLIDDDGQKLSNVGFDKESGSFWRIDWDHIPVHYPGTGDIFTSVLTASLLKGESLPIALNRATTFTEIAVKTTYSYGTEPRLGVLFEDCLSWLMTNTVLCDYRKL</sequence>
<dbReference type="EMBL" id="CZBY01000003">
    <property type="protein sequence ID" value="CUQ82784.1"/>
    <property type="molecule type" value="Genomic_DNA"/>
</dbReference>
<gene>
    <name evidence="7" type="primary">pdxK</name>
    <name evidence="7" type="ORF">ERS852540_00561</name>
    <name evidence="8" type="ORF">PNE09_12220</name>
</gene>
<name>A0A174Z5V4_9FIRM</name>
<keyword evidence="2 7" id="KW-0808">Transferase</keyword>
<dbReference type="InterPro" id="IPR004625">
    <property type="entry name" value="PyrdxlKinase"/>
</dbReference>
<dbReference type="PANTHER" id="PTHR10534">
    <property type="entry name" value="PYRIDOXAL KINASE"/>
    <property type="match status" value="1"/>
</dbReference>
<reference evidence="8" key="2">
    <citation type="submission" date="2023-01" db="EMBL/GenBank/DDBJ databases">
        <title>Human gut microbiome strain richness.</title>
        <authorList>
            <person name="Chen-Liaw A."/>
        </authorList>
    </citation>
    <scope>NUCLEOTIDE SEQUENCE</scope>
    <source>
        <strain evidence="8">1001283st1_G1_1001283B150217_161031</strain>
    </source>
</reference>